<organism evidence="2 3">
    <name type="scientific">Blastococcus xanthinilyticus</name>
    <dbReference type="NCBI Taxonomy" id="1564164"/>
    <lineage>
        <taxon>Bacteria</taxon>
        <taxon>Bacillati</taxon>
        <taxon>Actinomycetota</taxon>
        <taxon>Actinomycetes</taxon>
        <taxon>Geodermatophilales</taxon>
        <taxon>Geodermatophilaceae</taxon>
        <taxon>Blastococcus</taxon>
    </lineage>
</organism>
<feature type="transmembrane region" description="Helical" evidence="1">
    <location>
        <begin position="38"/>
        <end position="56"/>
    </location>
</feature>
<accession>A0A5S5CXY7</accession>
<protein>
    <submittedName>
        <fullName evidence="2">Uncharacterized protein</fullName>
    </submittedName>
</protein>
<dbReference type="EMBL" id="VNHW01000005">
    <property type="protein sequence ID" value="TYP87954.1"/>
    <property type="molecule type" value="Genomic_DNA"/>
</dbReference>
<evidence type="ECO:0000256" key="1">
    <source>
        <dbReference type="SAM" id="Phobius"/>
    </source>
</evidence>
<feature type="transmembrane region" description="Helical" evidence="1">
    <location>
        <begin position="68"/>
        <end position="85"/>
    </location>
</feature>
<keyword evidence="3" id="KW-1185">Reference proteome</keyword>
<dbReference type="Proteomes" id="UP000322499">
    <property type="component" value="Unassembled WGS sequence"/>
</dbReference>
<keyword evidence="1" id="KW-0812">Transmembrane</keyword>
<gene>
    <name evidence="2" type="ORF">BD833_105129</name>
</gene>
<dbReference type="RefSeq" id="WP_166532887.1">
    <property type="nucleotide sequence ID" value="NZ_VNHW01000005.1"/>
</dbReference>
<comment type="caution">
    <text evidence="2">The sequence shown here is derived from an EMBL/GenBank/DDBJ whole genome shotgun (WGS) entry which is preliminary data.</text>
</comment>
<reference evidence="2 3" key="1">
    <citation type="submission" date="2019-07" db="EMBL/GenBank/DDBJ databases">
        <title>Genomic Encyclopedia of Archaeal and Bacterial Type Strains, Phase II (KMG-II): from individual species to whole genera.</title>
        <authorList>
            <person name="Goeker M."/>
        </authorList>
    </citation>
    <scope>NUCLEOTIDE SEQUENCE [LARGE SCALE GENOMIC DNA]</scope>
    <source>
        <strain evidence="2 3">DSM 46842</strain>
    </source>
</reference>
<name>A0A5S5CXY7_9ACTN</name>
<dbReference type="AlphaFoldDB" id="A0A5S5CXY7"/>
<proteinExistence type="predicted"/>
<keyword evidence="1" id="KW-1133">Transmembrane helix</keyword>
<evidence type="ECO:0000313" key="3">
    <source>
        <dbReference type="Proteomes" id="UP000322499"/>
    </source>
</evidence>
<evidence type="ECO:0000313" key="2">
    <source>
        <dbReference type="EMBL" id="TYP87954.1"/>
    </source>
</evidence>
<feature type="transmembrane region" description="Helical" evidence="1">
    <location>
        <begin position="91"/>
        <end position="113"/>
    </location>
</feature>
<keyword evidence="1" id="KW-0472">Membrane</keyword>
<sequence>MEPRRLALYALLAFVVLTGASIVVSGSRSGADQGAEPWLLQVVGYLFALAAGVRLAAHGRDGERWTGFVVLGALVVLVLVDAVTWDDGGANIGLGLLRVVCLAVLAGAALQLVTRPRPVRR</sequence>